<evidence type="ECO:0008006" key="3">
    <source>
        <dbReference type="Google" id="ProtNLM"/>
    </source>
</evidence>
<reference evidence="1" key="1">
    <citation type="submission" date="2018-11" db="EMBL/GenBank/DDBJ databases">
        <authorList>
            <person name="Grassa J C."/>
        </authorList>
    </citation>
    <scope>NUCLEOTIDE SEQUENCE [LARGE SCALE GENOMIC DNA]</scope>
</reference>
<name>A0A803NLK8_CANSA</name>
<accession>A0A803NLK8</accession>
<dbReference type="EnsemblPlants" id="evm.model.01.2541">
    <property type="protein sequence ID" value="cds.evm.model.01.2541"/>
    <property type="gene ID" value="evm.TU.01.2541"/>
</dbReference>
<dbReference type="AlphaFoldDB" id="A0A803NLK8"/>
<dbReference type="Pfam" id="PF14223">
    <property type="entry name" value="Retrotran_gag_2"/>
    <property type="match status" value="1"/>
</dbReference>
<dbReference type="Proteomes" id="UP000596661">
    <property type="component" value="Chromosome 1"/>
</dbReference>
<dbReference type="EMBL" id="UZAU01000073">
    <property type="status" value="NOT_ANNOTATED_CDS"/>
    <property type="molecule type" value="Genomic_DNA"/>
</dbReference>
<organism evidence="1 2">
    <name type="scientific">Cannabis sativa</name>
    <name type="common">Hemp</name>
    <name type="synonym">Marijuana</name>
    <dbReference type="NCBI Taxonomy" id="3483"/>
    <lineage>
        <taxon>Eukaryota</taxon>
        <taxon>Viridiplantae</taxon>
        <taxon>Streptophyta</taxon>
        <taxon>Embryophyta</taxon>
        <taxon>Tracheophyta</taxon>
        <taxon>Spermatophyta</taxon>
        <taxon>Magnoliopsida</taxon>
        <taxon>eudicotyledons</taxon>
        <taxon>Gunneridae</taxon>
        <taxon>Pentapetalae</taxon>
        <taxon>rosids</taxon>
        <taxon>fabids</taxon>
        <taxon>Rosales</taxon>
        <taxon>Cannabaceae</taxon>
        <taxon>Cannabis</taxon>
    </lineage>
</organism>
<evidence type="ECO:0000313" key="2">
    <source>
        <dbReference type="Proteomes" id="UP000596661"/>
    </source>
</evidence>
<protein>
    <recommendedName>
        <fullName evidence="3">Retrovirus-related Pol polyprotein from transposon TNT 1-94</fullName>
    </recommendedName>
</protein>
<sequence length="170" mass="19645">MAFSHFKMDKFTEANDFSLWMIKLKALLVYQGISEATDREELKNLRDDKKKVKEIESKAHSAILLSLGSEKKLYTLKMDDIKEIRKHLDEFNKIILDLNNIGVKIDVEDQVDKFIGANNFSLWRIKMKALLVHQGISEAIDREELKNLGDDKKKVNEIESKAHSTILLSL</sequence>
<dbReference type="Gramene" id="evm.model.01.2541">
    <property type="protein sequence ID" value="cds.evm.model.01.2541"/>
    <property type="gene ID" value="evm.TU.01.2541"/>
</dbReference>
<reference evidence="1" key="2">
    <citation type="submission" date="2021-03" db="UniProtKB">
        <authorList>
            <consortium name="EnsemblPlants"/>
        </authorList>
    </citation>
    <scope>IDENTIFICATION</scope>
</reference>
<evidence type="ECO:0000313" key="1">
    <source>
        <dbReference type="EnsemblPlants" id="cds.evm.model.01.2541"/>
    </source>
</evidence>
<proteinExistence type="predicted"/>
<keyword evidence="2" id="KW-1185">Reference proteome</keyword>